<keyword evidence="2" id="KW-0812">Transmembrane</keyword>
<evidence type="ECO:0000256" key="2">
    <source>
        <dbReference type="SAM" id="Phobius"/>
    </source>
</evidence>
<reference evidence="4" key="1">
    <citation type="submission" date="2021-06" db="EMBL/GenBank/DDBJ databases">
        <authorList>
            <person name="Kallberg Y."/>
            <person name="Tangrot J."/>
            <person name="Rosling A."/>
        </authorList>
    </citation>
    <scope>NUCLEOTIDE SEQUENCE</scope>
    <source>
        <strain evidence="4">MT106</strain>
    </source>
</reference>
<keyword evidence="2" id="KW-1133">Transmembrane helix</keyword>
<sequence length="299" mass="33895">MSQAKTPNDSEEHLPSIPPPPYEEEALTPSTAYNNTNNSNINIAHDQERIVLPTPSADLAHLPIPSAPLAEDLLFEQEQEPLPPRSPPSQQTNIQNAQSEAMQGMQLATKPEKSDEHSYCKLLANKYNWLSLFWLILINFPISIFAIVWIFTTFTVSLILIMIPPLGYISMIGSIWTWRAIASFELIMIRVFDPKPKIERPSLPPIIIKRQPSQSFVGHYLSLLFDRYTAKLILYYLLKPWVAGFLVLLSIGLFSLGCACLMLPFFMNTFGKLAMFGACMFETTLCQKKENKEQMNEVV</sequence>
<evidence type="ECO:0000256" key="1">
    <source>
        <dbReference type="SAM" id="MobiDB-lite"/>
    </source>
</evidence>
<feature type="domain" description="Putative sensor" evidence="3">
    <location>
        <begin position="137"/>
        <end position="279"/>
    </location>
</feature>
<feature type="transmembrane region" description="Helical" evidence="2">
    <location>
        <begin position="157"/>
        <end position="178"/>
    </location>
</feature>
<feature type="region of interest" description="Disordered" evidence="1">
    <location>
        <begin position="1"/>
        <end position="39"/>
    </location>
</feature>
<evidence type="ECO:0000313" key="4">
    <source>
        <dbReference type="EMBL" id="CAG8539231.1"/>
    </source>
</evidence>
<dbReference type="Pfam" id="PF13796">
    <property type="entry name" value="Sensor"/>
    <property type="match status" value="1"/>
</dbReference>
<dbReference type="OrthoDB" id="2372055at2759"/>
<comment type="caution">
    <text evidence="4">The sequence shown here is derived from an EMBL/GenBank/DDBJ whole genome shotgun (WGS) entry which is preliminary data.</text>
</comment>
<dbReference type="InterPro" id="IPR025828">
    <property type="entry name" value="Put_sensor_dom"/>
</dbReference>
<dbReference type="AlphaFoldDB" id="A0A9N9ASE8"/>
<dbReference type="EMBL" id="CAJVPL010000903">
    <property type="protein sequence ID" value="CAG8539231.1"/>
    <property type="molecule type" value="Genomic_DNA"/>
</dbReference>
<protein>
    <submittedName>
        <fullName evidence="4">556_t:CDS:1</fullName>
    </submittedName>
</protein>
<keyword evidence="5" id="KW-1185">Reference proteome</keyword>
<evidence type="ECO:0000313" key="5">
    <source>
        <dbReference type="Proteomes" id="UP000789831"/>
    </source>
</evidence>
<feature type="transmembrane region" description="Helical" evidence="2">
    <location>
        <begin position="244"/>
        <end position="266"/>
    </location>
</feature>
<dbReference type="Proteomes" id="UP000789831">
    <property type="component" value="Unassembled WGS sequence"/>
</dbReference>
<feature type="transmembrane region" description="Helical" evidence="2">
    <location>
        <begin position="129"/>
        <end position="151"/>
    </location>
</feature>
<gene>
    <name evidence="4" type="ORF">AGERDE_LOCUS6100</name>
</gene>
<organism evidence="4 5">
    <name type="scientific">Ambispora gerdemannii</name>
    <dbReference type="NCBI Taxonomy" id="144530"/>
    <lineage>
        <taxon>Eukaryota</taxon>
        <taxon>Fungi</taxon>
        <taxon>Fungi incertae sedis</taxon>
        <taxon>Mucoromycota</taxon>
        <taxon>Glomeromycotina</taxon>
        <taxon>Glomeromycetes</taxon>
        <taxon>Archaeosporales</taxon>
        <taxon>Ambisporaceae</taxon>
        <taxon>Ambispora</taxon>
    </lineage>
</organism>
<accession>A0A9N9ASE8</accession>
<name>A0A9N9ASE8_9GLOM</name>
<feature type="region of interest" description="Disordered" evidence="1">
    <location>
        <begin position="79"/>
        <end position="110"/>
    </location>
</feature>
<proteinExistence type="predicted"/>
<evidence type="ECO:0000259" key="3">
    <source>
        <dbReference type="Pfam" id="PF13796"/>
    </source>
</evidence>
<keyword evidence="2" id="KW-0472">Membrane</keyword>
<feature type="compositionally biased region" description="Low complexity" evidence="1">
    <location>
        <begin position="30"/>
        <end position="39"/>
    </location>
</feature>
<feature type="compositionally biased region" description="Polar residues" evidence="1">
    <location>
        <begin position="88"/>
        <end position="101"/>
    </location>
</feature>